<protein>
    <recommendedName>
        <fullName evidence="1">HipA-like kinase domain-containing protein</fullName>
    </recommendedName>
</protein>
<organism evidence="2 3">
    <name type="scientific">Paludibaculum fermentans</name>
    <dbReference type="NCBI Taxonomy" id="1473598"/>
    <lineage>
        <taxon>Bacteria</taxon>
        <taxon>Pseudomonadati</taxon>
        <taxon>Acidobacteriota</taxon>
        <taxon>Terriglobia</taxon>
        <taxon>Bryobacterales</taxon>
        <taxon>Bryobacteraceae</taxon>
        <taxon>Paludibaculum</taxon>
    </lineage>
</organism>
<reference evidence="2 3" key="1">
    <citation type="submission" date="2020-10" db="EMBL/GenBank/DDBJ databases">
        <title>Complete genome sequence of Paludibaculum fermentans P105T, a facultatively anaerobic acidobacterium capable of dissimilatory Fe(III) reduction.</title>
        <authorList>
            <person name="Dedysh S.N."/>
            <person name="Beletsky A.V."/>
            <person name="Kulichevskaya I.S."/>
            <person name="Mardanov A.V."/>
            <person name="Ravin N.V."/>
        </authorList>
    </citation>
    <scope>NUCLEOTIDE SEQUENCE [LARGE SCALE GENOMIC DNA]</scope>
    <source>
        <strain evidence="2 3">P105</strain>
    </source>
</reference>
<dbReference type="RefSeq" id="WP_194452081.1">
    <property type="nucleotide sequence ID" value="NZ_CP063849.1"/>
</dbReference>
<sequence>MPVNATRLERRMRGGAQAQLLACDDGRHYVTKFLENPQHRRILVNEWVAAVFLRHLQIAAPEVRVVNLPQPLLSAEPDICLQMGNSRRPVSAGWHFGSQFPGNPASDAVYDYLPDSLLTSVFNLRQFLGALVFDKWTSNSDSRQAIFFRRRIRDWLDEPSAPALQKGFIAQMVDHGYIFDGPQWEFHDSPIQGLYFRPIVYASVRSLDDFQPWLDRARFCPENLCDEVLRQMPQSWLEGDSELLEVLLDRLMKRRGRIEDLLVATTRAKAHYFPLWR</sequence>
<evidence type="ECO:0000313" key="3">
    <source>
        <dbReference type="Proteomes" id="UP000593892"/>
    </source>
</evidence>
<dbReference type="AlphaFoldDB" id="A0A7S7NV75"/>
<dbReference type="EMBL" id="CP063849">
    <property type="protein sequence ID" value="QOY90417.1"/>
    <property type="molecule type" value="Genomic_DNA"/>
</dbReference>
<accession>A0A7S7NV75</accession>
<dbReference type="InterPro" id="IPR046748">
    <property type="entry name" value="HipA_2"/>
</dbReference>
<dbReference type="Pfam" id="PF20613">
    <property type="entry name" value="HipA_2"/>
    <property type="match status" value="1"/>
</dbReference>
<evidence type="ECO:0000313" key="2">
    <source>
        <dbReference type="EMBL" id="QOY90417.1"/>
    </source>
</evidence>
<dbReference type="KEGG" id="pfer:IRI77_10805"/>
<proteinExistence type="predicted"/>
<gene>
    <name evidence="2" type="ORF">IRI77_10805</name>
</gene>
<dbReference type="Proteomes" id="UP000593892">
    <property type="component" value="Chromosome"/>
</dbReference>
<keyword evidence="3" id="KW-1185">Reference proteome</keyword>
<evidence type="ECO:0000259" key="1">
    <source>
        <dbReference type="Pfam" id="PF20613"/>
    </source>
</evidence>
<feature type="domain" description="HipA-like kinase" evidence="1">
    <location>
        <begin position="10"/>
        <end position="142"/>
    </location>
</feature>
<name>A0A7S7NV75_PALFE</name>